<gene>
    <name evidence="2" type="ORF">PENTCL1PPCAC_15782</name>
</gene>
<reference evidence="2" key="1">
    <citation type="submission" date="2023-10" db="EMBL/GenBank/DDBJ databases">
        <title>Genome assembly of Pristionchus species.</title>
        <authorList>
            <person name="Yoshida K."/>
            <person name="Sommer R.J."/>
        </authorList>
    </citation>
    <scope>NUCLEOTIDE SEQUENCE</scope>
    <source>
        <strain evidence="2">RS0144</strain>
    </source>
</reference>
<dbReference type="SUPFAM" id="SSF57716">
    <property type="entry name" value="Glucocorticoid receptor-like (DNA-binding domain)"/>
    <property type="match status" value="1"/>
</dbReference>
<dbReference type="GO" id="GO:0003700">
    <property type="term" value="F:DNA-binding transcription factor activity"/>
    <property type="evidence" value="ECO:0007669"/>
    <property type="project" value="TreeGrafter"/>
</dbReference>
<proteinExistence type="predicted"/>
<dbReference type="GO" id="GO:0005634">
    <property type="term" value="C:nucleus"/>
    <property type="evidence" value="ECO:0007669"/>
    <property type="project" value="TreeGrafter"/>
</dbReference>
<keyword evidence="3" id="KW-1185">Reference proteome</keyword>
<dbReference type="EMBL" id="BTSX01000004">
    <property type="protein sequence ID" value="GMS93607.1"/>
    <property type="molecule type" value="Genomic_DNA"/>
</dbReference>
<evidence type="ECO:0000256" key="1">
    <source>
        <dbReference type="SAM" id="MobiDB-lite"/>
    </source>
</evidence>
<dbReference type="Proteomes" id="UP001432027">
    <property type="component" value="Unassembled WGS sequence"/>
</dbReference>
<accession>A0AAV5TH44</accession>
<dbReference type="PANTHER" id="PTHR46011">
    <property type="entry name" value="NUCLEAR HORMONE RECEPTOR FAMILY MEMBER NHR-86-RELATED"/>
    <property type="match status" value="1"/>
</dbReference>
<organism evidence="2 3">
    <name type="scientific">Pristionchus entomophagus</name>
    <dbReference type="NCBI Taxonomy" id="358040"/>
    <lineage>
        <taxon>Eukaryota</taxon>
        <taxon>Metazoa</taxon>
        <taxon>Ecdysozoa</taxon>
        <taxon>Nematoda</taxon>
        <taxon>Chromadorea</taxon>
        <taxon>Rhabditida</taxon>
        <taxon>Rhabditina</taxon>
        <taxon>Diplogasteromorpha</taxon>
        <taxon>Diplogasteroidea</taxon>
        <taxon>Neodiplogasteridae</taxon>
        <taxon>Pristionchus</taxon>
    </lineage>
</organism>
<comment type="caution">
    <text evidence="2">The sequence shown here is derived from an EMBL/GenBank/DDBJ whole genome shotgun (WGS) entry which is preliminary data.</text>
</comment>
<name>A0AAV5TH44_9BILA</name>
<sequence>RACTVFYRRSKSRKIYACRSNTRRCEIGAECALACKRCRFDRFERILKEAEMSEEREPSPVVISPTDPTPVTTSPSSGSPSIERLLPTPSASSAHSPESPSLRTER</sequence>
<evidence type="ECO:0000313" key="2">
    <source>
        <dbReference type="EMBL" id="GMS93607.1"/>
    </source>
</evidence>
<feature type="region of interest" description="Disordered" evidence="1">
    <location>
        <begin position="51"/>
        <end position="106"/>
    </location>
</feature>
<feature type="non-terminal residue" evidence="2">
    <location>
        <position position="1"/>
    </location>
</feature>
<dbReference type="AlphaFoldDB" id="A0AAV5TH44"/>
<feature type="compositionally biased region" description="Low complexity" evidence="1">
    <location>
        <begin position="59"/>
        <end position="106"/>
    </location>
</feature>
<dbReference type="PANTHER" id="PTHR46011:SF6">
    <property type="entry name" value="HIGH ZINC ACTIVATED NUCLEAR RECEPTOR PROTEIN"/>
    <property type="match status" value="1"/>
</dbReference>
<protein>
    <recommendedName>
        <fullName evidence="4">Nuclear receptor</fullName>
    </recommendedName>
</protein>
<feature type="non-terminal residue" evidence="2">
    <location>
        <position position="106"/>
    </location>
</feature>
<evidence type="ECO:0000313" key="3">
    <source>
        <dbReference type="Proteomes" id="UP001432027"/>
    </source>
</evidence>
<evidence type="ECO:0008006" key="4">
    <source>
        <dbReference type="Google" id="ProtNLM"/>
    </source>
</evidence>